<sequence>MNYFEEIEPAVSNDFSTDSYSSESSASESSVSSD</sequence>
<dbReference type="Proteomes" id="UP000044136">
    <property type="component" value="Unassembled WGS sequence"/>
</dbReference>
<dbReference type="AlphaFoldDB" id="A0A078M7X2"/>
<proteinExistence type="predicted"/>
<gene>
    <name evidence="2" type="ORF">BN1048_01698</name>
</gene>
<protein>
    <submittedName>
        <fullName evidence="2">Uncharacterized protein</fullName>
    </submittedName>
</protein>
<feature type="region of interest" description="Disordered" evidence="1">
    <location>
        <begin position="1"/>
        <end position="34"/>
    </location>
</feature>
<name>A0A078M7X2_9STAP</name>
<evidence type="ECO:0000313" key="3">
    <source>
        <dbReference type="Proteomes" id="UP000044136"/>
    </source>
</evidence>
<reference evidence="2 3" key="1">
    <citation type="submission" date="2014-07" db="EMBL/GenBank/DDBJ databases">
        <authorList>
            <person name="Urmite Genomes Urmite Genomes"/>
        </authorList>
    </citation>
    <scope>NUCLEOTIDE SEQUENCE [LARGE SCALE GENOMIC DNA]</scope>
    <source>
        <strain evidence="2 3">13MG44_air</strain>
    </source>
</reference>
<evidence type="ECO:0000313" key="2">
    <source>
        <dbReference type="EMBL" id="CEA02394.1"/>
    </source>
</evidence>
<accession>A0A078M7X2</accession>
<dbReference type="STRING" id="1461582.BN1048_01698"/>
<feature type="compositionally biased region" description="Low complexity" evidence="1">
    <location>
        <begin position="12"/>
        <end position="34"/>
    </location>
</feature>
<keyword evidence="3" id="KW-1185">Reference proteome</keyword>
<dbReference type="EMBL" id="CCSE01000001">
    <property type="protein sequence ID" value="CEA02394.1"/>
    <property type="molecule type" value="Genomic_DNA"/>
</dbReference>
<organism evidence="2 3">
    <name type="scientific">Jeotgalicoccus saudimassiliensis</name>
    <dbReference type="NCBI Taxonomy" id="1461582"/>
    <lineage>
        <taxon>Bacteria</taxon>
        <taxon>Bacillati</taxon>
        <taxon>Bacillota</taxon>
        <taxon>Bacilli</taxon>
        <taxon>Bacillales</taxon>
        <taxon>Staphylococcaceae</taxon>
        <taxon>Jeotgalicoccus</taxon>
    </lineage>
</organism>
<evidence type="ECO:0000256" key="1">
    <source>
        <dbReference type="SAM" id="MobiDB-lite"/>
    </source>
</evidence>
<dbReference type="HOGENOM" id="CLU_3374192_0_0_9"/>